<accession>A0A1T4R814</accession>
<evidence type="ECO:0008006" key="4">
    <source>
        <dbReference type="Google" id="ProtNLM"/>
    </source>
</evidence>
<sequence>MTTRLGVVLVLAVTATIGLAGQANARWWGDGQWHDDDRWHAWHEQHEQREHDPYYRYNYQPPPVVYGTPYNYGYAAPPVIYGGEPGLNIHIGP</sequence>
<feature type="signal peptide" evidence="1">
    <location>
        <begin position="1"/>
        <end position="25"/>
    </location>
</feature>
<reference evidence="3" key="1">
    <citation type="submission" date="2017-02" db="EMBL/GenBank/DDBJ databases">
        <authorList>
            <person name="Varghese N."/>
            <person name="Submissions S."/>
        </authorList>
    </citation>
    <scope>NUCLEOTIDE SEQUENCE [LARGE SCALE GENOMIC DNA]</scope>
    <source>
        <strain evidence="3">ATCC 27094</strain>
    </source>
</reference>
<proteinExistence type="predicted"/>
<keyword evidence="1" id="KW-0732">Signal</keyword>
<evidence type="ECO:0000313" key="2">
    <source>
        <dbReference type="EMBL" id="SKA12069.1"/>
    </source>
</evidence>
<dbReference type="EMBL" id="FUWJ01000004">
    <property type="protein sequence ID" value="SKA12069.1"/>
    <property type="molecule type" value="Genomic_DNA"/>
</dbReference>
<dbReference type="STRING" id="225324.SAMN02745126_03661"/>
<keyword evidence="3" id="KW-1185">Reference proteome</keyword>
<name>A0A1T4R814_9HYPH</name>
<evidence type="ECO:0000313" key="3">
    <source>
        <dbReference type="Proteomes" id="UP000190092"/>
    </source>
</evidence>
<organism evidence="2 3">
    <name type="scientific">Enhydrobacter aerosaccus</name>
    <dbReference type="NCBI Taxonomy" id="225324"/>
    <lineage>
        <taxon>Bacteria</taxon>
        <taxon>Pseudomonadati</taxon>
        <taxon>Pseudomonadota</taxon>
        <taxon>Alphaproteobacteria</taxon>
        <taxon>Hyphomicrobiales</taxon>
        <taxon>Enhydrobacter</taxon>
    </lineage>
</organism>
<feature type="chain" id="PRO_5012210987" description="PXPV repeat-containing protein" evidence="1">
    <location>
        <begin position="26"/>
        <end position="93"/>
    </location>
</feature>
<dbReference type="Proteomes" id="UP000190092">
    <property type="component" value="Unassembled WGS sequence"/>
</dbReference>
<protein>
    <recommendedName>
        <fullName evidence="4">PXPV repeat-containing protein</fullName>
    </recommendedName>
</protein>
<evidence type="ECO:0000256" key="1">
    <source>
        <dbReference type="SAM" id="SignalP"/>
    </source>
</evidence>
<gene>
    <name evidence="2" type="ORF">SAMN02745126_03661</name>
</gene>
<dbReference type="RefSeq" id="WP_085935341.1">
    <property type="nucleotide sequence ID" value="NZ_FUWJ01000004.1"/>
</dbReference>
<dbReference type="AlphaFoldDB" id="A0A1T4R814"/>